<organism evidence="1 2">
    <name type="scientific">Phyllosticta capitalensis</name>
    <dbReference type="NCBI Taxonomy" id="121624"/>
    <lineage>
        <taxon>Eukaryota</taxon>
        <taxon>Fungi</taxon>
        <taxon>Dikarya</taxon>
        <taxon>Ascomycota</taxon>
        <taxon>Pezizomycotina</taxon>
        <taxon>Dothideomycetes</taxon>
        <taxon>Dothideomycetes incertae sedis</taxon>
        <taxon>Botryosphaeriales</taxon>
        <taxon>Phyllostictaceae</taxon>
        <taxon>Phyllosticta</taxon>
    </lineage>
</organism>
<dbReference type="EMBL" id="JBBWRZ010000006">
    <property type="protein sequence ID" value="KAK8234064.1"/>
    <property type="molecule type" value="Genomic_DNA"/>
</dbReference>
<comment type="caution">
    <text evidence="1">The sequence shown here is derived from an EMBL/GenBank/DDBJ whole genome shotgun (WGS) entry which is preliminary data.</text>
</comment>
<protein>
    <submittedName>
        <fullName evidence="1">Uncharacterized protein</fullName>
    </submittedName>
</protein>
<keyword evidence="2" id="KW-1185">Reference proteome</keyword>
<evidence type="ECO:0000313" key="1">
    <source>
        <dbReference type="EMBL" id="KAK8234064.1"/>
    </source>
</evidence>
<proteinExistence type="predicted"/>
<sequence>MLFTSCQPDDTASAWHFLCQYSLTMLDLPTASSRCKFQVHAMKTLQHQDGRKSAFNIQVYAKEQRQASPPLTHLRKPATPPTTLAGNLHAILRALPSATSPNLEFCSVPKPRVPIMDSSPLAVFAKPAPKTPGLQAIALQDLGEAGMYFGSRARQKQSGTLHVRCLCQDGAPPPPWALAKFSATTEDLEHVSLDVRRDGW</sequence>
<reference evidence="1 2" key="1">
    <citation type="submission" date="2024-04" db="EMBL/GenBank/DDBJ databases">
        <title>Phyllosticta paracitricarpa is synonymous to the EU quarantine fungus P. citricarpa based on phylogenomic analyses.</title>
        <authorList>
            <consortium name="Lawrence Berkeley National Laboratory"/>
            <person name="Van Ingen-Buijs V.A."/>
            <person name="Van Westerhoven A.C."/>
            <person name="Haridas S."/>
            <person name="Skiadas P."/>
            <person name="Martin F."/>
            <person name="Groenewald J.Z."/>
            <person name="Crous P.W."/>
            <person name="Seidl M.F."/>
        </authorList>
    </citation>
    <scope>NUCLEOTIDE SEQUENCE [LARGE SCALE GENOMIC DNA]</scope>
    <source>
        <strain evidence="1 2">CBS 123374</strain>
    </source>
</reference>
<name>A0ABR1YNI3_9PEZI</name>
<gene>
    <name evidence="1" type="ORF">HDK90DRAFT_288151</name>
</gene>
<evidence type="ECO:0000313" key="2">
    <source>
        <dbReference type="Proteomes" id="UP001492380"/>
    </source>
</evidence>
<dbReference type="Proteomes" id="UP001492380">
    <property type="component" value="Unassembled WGS sequence"/>
</dbReference>
<accession>A0ABR1YNI3</accession>